<dbReference type="Pfam" id="PF01580">
    <property type="entry name" value="FtsK_SpoIIIE"/>
    <property type="match status" value="2"/>
</dbReference>
<dbReference type="InterPro" id="IPR003593">
    <property type="entry name" value="AAA+_ATPase"/>
</dbReference>
<sequence>MWGAKAPRGGAMGIRIKGDSGDMSVVVEPTHISNREPAPPLPQGELVAEKVPAAHVHRPQPLIRLLMPVVMVAAMAAMVIVIFLSSRNGSGGTISPMMLVMPLMMLMGFFTMFAPPNGNDTDEVRRTYLRHLGELREAAINNAQAQLEHEIHQHPHPHDVWSLIGGPRMWERNADDPDVLDTRIGLGVTSLCTPIVVEDSGSSEDLDPVCAVALRHVVRATANVEHSPVSVALASFRFVSVAGEEAAALVRAIVCQLVVHHGPDVVSVSFAGSWEDNPDWQWMKWLPHTRENGVGTAPPDHRILVVDSASAGNSGANVEVQAGVQAGIQALHDSAHTLIVDCAGLQPGILNQVAQAEGLALHVSEGNVAVVTEDGPETIGRADAITTAQALDCSRRLARFTRATGVQDVRQDYPALLGITDTEDIDLGQIWDQPRTHAEKLQVPLGLSTTKAPVVLDIKESAHGGMGPHGLCIGATGSGKSELLRTFVIGLAATHSPDDLNLVLVDFKGGATFLGVEKLPHTSAVITNLEEEADLVARMHDAISGEMNRRQELLRKAGNFSNVVDYTAARNRGDLAPDGSPLPPLPALVIVVDEFSELLGQHPDFADLFVAVGRLGRSLQIHLLLASQRLEEGRLRGLDSHLSYRIGLRTFSAAESRQVLGVPDAYTLPTTPGAGYIKAAADDVVGFRAAYVSGPLEKTVALETDSLLEVRPFTQWPSAQVTEQTVLSTGETLLSAVVAAARREAGVRGQRAHRMWLPPLPARMELSAAMQLGAGNSAPGALSAVVGVIDRPYYQRQDPLIMDLSAGAGHIAIAGSPRTGKTQVLRTLATALAVTHSPDHVKFYGVDFSSGELETLSRLPHTAGIASRKDPERVARVIDEVMALIDDGGEDRHTVLLIDGWHSFADEHEELASNVASIAANGPRAKVHLVISTARWTSIRPAIRDLITTRYELRLGEPLDSLIDRNAQTHIPPKPGRGITSEKEDVLFALTSNQDIAHATRLWENSEPVPQLNVLPATLSSEELPDKEGNAIFLGLGGRRLEPVPWDSQHLVVIGSRGAGKTTTLRTAAKGICELGRSHARLVVLDPRRAHLGAFPEEMVAGYAATPDAMRELVTATAHTLRERLPGTDITPEQLVQRSWWDGPDIYVLVDDAELIDDAILRELLALIPHSQDVGLHLVFARSASGVGRAAYQPLMSALKAQLPAVLLLDSDKEEGAVFGLKPQRWIPGRGQFDRGGQLVGVIQVAQSDQVVGYGDA</sequence>
<dbReference type="GO" id="GO:0005524">
    <property type="term" value="F:ATP binding"/>
    <property type="evidence" value="ECO:0007669"/>
    <property type="project" value="UniProtKB-UniRule"/>
</dbReference>
<dbReference type="Gene3D" id="3.40.50.300">
    <property type="entry name" value="P-loop containing nucleotide triphosphate hydrolases"/>
    <property type="match status" value="3"/>
</dbReference>
<evidence type="ECO:0000313" key="12">
    <source>
        <dbReference type="EMBL" id="PFG27197.1"/>
    </source>
</evidence>
<dbReference type="InterPro" id="IPR027417">
    <property type="entry name" value="P-loop_NTPase"/>
</dbReference>
<organism evidence="12 13">
    <name type="scientific">Corynebacterium renale</name>
    <dbReference type="NCBI Taxonomy" id="1724"/>
    <lineage>
        <taxon>Bacteria</taxon>
        <taxon>Bacillati</taxon>
        <taxon>Actinomycetota</taxon>
        <taxon>Actinomycetes</taxon>
        <taxon>Mycobacteriales</taxon>
        <taxon>Corynebacteriaceae</taxon>
        <taxon>Corynebacterium</taxon>
    </lineage>
</organism>
<dbReference type="STRING" id="1724.GCA_001044175_01522"/>
<dbReference type="InterPro" id="IPR023837">
    <property type="entry name" value="EccCb-like_Actinobacteria"/>
</dbReference>
<evidence type="ECO:0000256" key="5">
    <source>
        <dbReference type="ARBA" id="ARBA00022741"/>
    </source>
</evidence>
<dbReference type="PANTHER" id="PTHR22683:SF1">
    <property type="entry name" value="TYPE VII SECRETION SYSTEM PROTEIN ESSC"/>
    <property type="match status" value="1"/>
</dbReference>
<comment type="subcellular location">
    <subcellularLocation>
        <location evidence="1">Cell membrane</location>
        <topology evidence="1">Multi-pass membrane protein</topology>
    </subcellularLocation>
</comment>
<feature type="transmembrane region" description="Helical" evidence="10">
    <location>
        <begin position="65"/>
        <end position="84"/>
    </location>
</feature>
<dbReference type="PANTHER" id="PTHR22683">
    <property type="entry name" value="SPORULATION PROTEIN RELATED"/>
    <property type="match status" value="1"/>
</dbReference>
<feature type="domain" description="FtsK" evidence="11">
    <location>
        <begin position="797"/>
        <end position="962"/>
    </location>
</feature>
<keyword evidence="13" id="KW-1185">Reference proteome</keyword>
<keyword evidence="7 10" id="KW-1133">Transmembrane helix</keyword>
<evidence type="ECO:0000256" key="3">
    <source>
        <dbReference type="ARBA" id="ARBA00022692"/>
    </source>
</evidence>
<dbReference type="NCBIfam" id="TIGR03925">
    <property type="entry name" value="T7SS_EccC_b"/>
    <property type="match status" value="1"/>
</dbReference>
<dbReference type="SUPFAM" id="SSF52540">
    <property type="entry name" value="P-loop containing nucleoside triphosphate hydrolases"/>
    <property type="match status" value="3"/>
</dbReference>
<dbReference type="InterPro" id="IPR002543">
    <property type="entry name" value="FtsK_dom"/>
</dbReference>
<feature type="binding site" evidence="9">
    <location>
        <begin position="474"/>
        <end position="481"/>
    </location>
    <ligand>
        <name>ATP</name>
        <dbReference type="ChEBI" id="CHEBI:30616"/>
    </ligand>
</feature>
<comment type="caution">
    <text evidence="12">The sequence shown here is derived from an EMBL/GenBank/DDBJ whole genome shotgun (WGS) entry which is preliminary data.</text>
</comment>
<keyword evidence="2" id="KW-1003">Cell membrane</keyword>
<feature type="binding site" evidence="9">
    <location>
        <begin position="815"/>
        <end position="822"/>
    </location>
    <ligand>
        <name>ATP</name>
        <dbReference type="ChEBI" id="CHEBI:30616"/>
    </ligand>
</feature>
<keyword evidence="3 10" id="KW-0812">Transmembrane</keyword>
<keyword evidence="5 9" id="KW-0547">Nucleotide-binding</keyword>
<evidence type="ECO:0000256" key="10">
    <source>
        <dbReference type="SAM" id="Phobius"/>
    </source>
</evidence>
<evidence type="ECO:0000256" key="7">
    <source>
        <dbReference type="ARBA" id="ARBA00022989"/>
    </source>
</evidence>
<evidence type="ECO:0000256" key="1">
    <source>
        <dbReference type="ARBA" id="ARBA00004651"/>
    </source>
</evidence>
<dbReference type="InterPro" id="IPR023836">
    <property type="entry name" value="EccCa-like_Actinobacteria"/>
</dbReference>
<gene>
    <name evidence="12" type="ORF">ATK06_0247</name>
</gene>
<keyword evidence="4" id="KW-0677">Repeat</keyword>
<dbReference type="AlphaFoldDB" id="A0A2A9DKC0"/>
<evidence type="ECO:0000313" key="13">
    <source>
        <dbReference type="Proteomes" id="UP000221653"/>
    </source>
</evidence>
<keyword evidence="6 9" id="KW-0067">ATP-binding</keyword>
<name>A0A2A9DKC0_9CORY</name>
<dbReference type="EMBL" id="PDJF01000001">
    <property type="protein sequence ID" value="PFG27197.1"/>
    <property type="molecule type" value="Genomic_DNA"/>
</dbReference>
<proteinExistence type="predicted"/>
<evidence type="ECO:0000256" key="2">
    <source>
        <dbReference type="ARBA" id="ARBA00022475"/>
    </source>
</evidence>
<feature type="transmembrane region" description="Helical" evidence="10">
    <location>
        <begin position="96"/>
        <end position="114"/>
    </location>
</feature>
<feature type="binding site" evidence="9">
    <location>
        <begin position="1055"/>
        <end position="1062"/>
    </location>
    <ligand>
        <name>ATP</name>
        <dbReference type="ChEBI" id="CHEBI:30616"/>
    </ligand>
</feature>
<dbReference type="InterPro" id="IPR050206">
    <property type="entry name" value="FtsK/SpoIIIE/SftA"/>
</dbReference>
<feature type="domain" description="FtsK" evidence="11">
    <location>
        <begin position="451"/>
        <end position="657"/>
    </location>
</feature>
<protein>
    <submittedName>
        <fullName evidence="12">S-DNA-T family DNA segregation ATPase FtsK/SpoIIIE</fullName>
    </submittedName>
</protein>
<evidence type="ECO:0000256" key="9">
    <source>
        <dbReference type="PROSITE-ProRule" id="PRU00289"/>
    </source>
</evidence>
<dbReference type="GO" id="GO:0003677">
    <property type="term" value="F:DNA binding"/>
    <property type="evidence" value="ECO:0007669"/>
    <property type="project" value="InterPro"/>
</dbReference>
<dbReference type="NCBIfam" id="TIGR03924">
    <property type="entry name" value="T7SS_EccC_a"/>
    <property type="match status" value="1"/>
</dbReference>
<evidence type="ECO:0000259" key="11">
    <source>
        <dbReference type="PROSITE" id="PS50901"/>
    </source>
</evidence>
<evidence type="ECO:0000256" key="6">
    <source>
        <dbReference type="ARBA" id="ARBA00022840"/>
    </source>
</evidence>
<accession>A0A2A9DKC0</accession>
<keyword evidence="8 10" id="KW-0472">Membrane</keyword>
<dbReference type="GO" id="GO:0005886">
    <property type="term" value="C:plasma membrane"/>
    <property type="evidence" value="ECO:0007669"/>
    <property type="project" value="UniProtKB-SubCell"/>
</dbReference>
<dbReference type="PROSITE" id="PS50901">
    <property type="entry name" value="FTSK"/>
    <property type="match status" value="3"/>
</dbReference>
<feature type="domain" description="FtsK" evidence="11">
    <location>
        <begin position="1029"/>
        <end position="1218"/>
    </location>
</feature>
<dbReference type="Proteomes" id="UP000221653">
    <property type="component" value="Unassembled WGS sequence"/>
</dbReference>
<evidence type="ECO:0000256" key="4">
    <source>
        <dbReference type="ARBA" id="ARBA00022737"/>
    </source>
</evidence>
<evidence type="ECO:0000256" key="8">
    <source>
        <dbReference type="ARBA" id="ARBA00023136"/>
    </source>
</evidence>
<reference evidence="12 13" key="1">
    <citation type="submission" date="2017-10" db="EMBL/GenBank/DDBJ databases">
        <title>Sequencing the genomes of 1000 actinobacteria strains.</title>
        <authorList>
            <person name="Klenk H.-P."/>
        </authorList>
    </citation>
    <scope>NUCLEOTIDE SEQUENCE [LARGE SCALE GENOMIC DNA]</scope>
    <source>
        <strain evidence="12 13">DSM 20688</strain>
    </source>
</reference>
<dbReference type="SMART" id="SM00382">
    <property type="entry name" value="AAA"/>
    <property type="match status" value="3"/>
</dbReference>